<organism evidence="2 3">
    <name type="scientific">Favolaschia claudopus</name>
    <dbReference type="NCBI Taxonomy" id="2862362"/>
    <lineage>
        <taxon>Eukaryota</taxon>
        <taxon>Fungi</taxon>
        <taxon>Dikarya</taxon>
        <taxon>Basidiomycota</taxon>
        <taxon>Agaricomycotina</taxon>
        <taxon>Agaricomycetes</taxon>
        <taxon>Agaricomycetidae</taxon>
        <taxon>Agaricales</taxon>
        <taxon>Marasmiineae</taxon>
        <taxon>Mycenaceae</taxon>
        <taxon>Favolaschia</taxon>
    </lineage>
</organism>
<gene>
    <name evidence="2" type="ORF">R3P38DRAFT_3336826</name>
</gene>
<feature type="compositionally biased region" description="Acidic residues" evidence="1">
    <location>
        <begin position="95"/>
        <end position="107"/>
    </location>
</feature>
<feature type="compositionally biased region" description="Acidic residues" evidence="1">
    <location>
        <begin position="14"/>
        <end position="25"/>
    </location>
</feature>
<proteinExistence type="predicted"/>
<evidence type="ECO:0000313" key="3">
    <source>
        <dbReference type="Proteomes" id="UP001362999"/>
    </source>
</evidence>
<keyword evidence="3" id="KW-1185">Reference proteome</keyword>
<accession>A0AAV9Z497</accession>
<evidence type="ECO:0000313" key="2">
    <source>
        <dbReference type="EMBL" id="KAK6969642.1"/>
    </source>
</evidence>
<protein>
    <submittedName>
        <fullName evidence="2">Uncharacterized protein</fullName>
    </submittedName>
</protein>
<name>A0AAV9Z497_9AGAR</name>
<dbReference type="EMBL" id="JAWWNJ010000218">
    <property type="protein sequence ID" value="KAK6969642.1"/>
    <property type="molecule type" value="Genomic_DNA"/>
</dbReference>
<feature type="region of interest" description="Disordered" evidence="1">
    <location>
        <begin position="1"/>
        <end position="127"/>
    </location>
</feature>
<feature type="compositionally biased region" description="Basic and acidic residues" evidence="1">
    <location>
        <begin position="36"/>
        <end position="52"/>
    </location>
</feature>
<sequence>MAKKTLKRTRVDDSSSDSSEEETVNFDDMSLAQLKEALRDSQLKKNQAEKKMRQALGDITNTSDEENKRRKSKSKGNDAKRRKKRRRVGVRVRDDDSEAEKEGESGSEDGTGSGSEESHTDSDDDARDVVADVASLGRRFVMIKGLWINKSALKKEIDETYDAKKRFDSKQGIVQGQLRDLFDILPNHLDGKTRQKGWFRRAFLNGMSSQRSNTSTRVRRGAGDSIFKCSSADLLSPASRRQFREEIGWHELGDGESGEGDARARGEYASLDVPLLHQGGSKEYDIHTCFLNPVLMRLFAAIVRGPNAAAAMREAEDKGTDTASIAVPVTDNMERIHQISCTEPGAIAAASVLAIWGKSTDIKLQARGDHTNIDYEGRFNEYLEILTTGLHKKSPSILHVFAEWDRILFPDAEDSYAEPGRNHGRKKSDGFSRAMEALAAEEASLEGEGEIWPPSPNKVLSAGSG</sequence>
<dbReference type="AlphaFoldDB" id="A0AAV9Z497"/>
<comment type="caution">
    <text evidence="2">The sequence shown here is derived from an EMBL/GenBank/DDBJ whole genome shotgun (WGS) entry which is preliminary data.</text>
</comment>
<feature type="region of interest" description="Disordered" evidence="1">
    <location>
        <begin position="444"/>
        <end position="465"/>
    </location>
</feature>
<evidence type="ECO:0000256" key="1">
    <source>
        <dbReference type="SAM" id="MobiDB-lite"/>
    </source>
</evidence>
<feature type="compositionally biased region" description="Basic residues" evidence="1">
    <location>
        <begin position="69"/>
        <end position="90"/>
    </location>
</feature>
<reference evidence="2 3" key="1">
    <citation type="journal article" date="2024" name="J Genomics">
        <title>Draft genome sequencing and assembly of Favolaschia claudopus CIRM-BRFM 2984 isolated from oak limbs.</title>
        <authorList>
            <person name="Navarro D."/>
            <person name="Drula E."/>
            <person name="Chaduli D."/>
            <person name="Cazenave R."/>
            <person name="Ahrendt S."/>
            <person name="Wang J."/>
            <person name="Lipzen A."/>
            <person name="Daum C."/>
            <person name="Barry K."/>
            <person name="Grigoriev I.V."/>
            <person name="Favel A."/>
            <person name="Rosso M.N."/>
            <person name="Martin F."/>
        </authorList>
    </citation>
    <scope>NUCLEOTIDE SEQUENCE [LARGE SCALE GENOMIC DNA]</scope>
    <source>
        <strain evidence="2 3">CIRM-BRFM 2984</strain>
    </source>
</reference>
<dbReference type="Proteomes" id="UP001362999">
    <property type="component" value="Unassembled WGS sequence"/>
</dbReference>